<evidence type="ECO:0000256" key="4">
    <source>
        <dbReference type="ARBA" id="ARBA00023002"/>
    </source>
</evidence>
<dbReference type="AlphaFoldDB" id="A0A556AJQ2"/>
<keyword evidence="3" id="KW-0274">FAD</keyword>
<dbReference type="GO" id="GO:0016491">
    <property type="term" value="F:oxidoreductase activity"/>
    <property type="evidence" value="ECO:0007669"/>
    <property type="project" value="UniProtKB-KW"/>
</dbReference>
<dbReference type="PANTHER" id="PTHR43400">
    <property type="entry name" value="FUMARATE REDUCTASE"/>
    <property type="match status" value="1"/>
</dbReference>
<keyword evidence="5" id="KW-0472">Membrane</keyword>
<dbReference type="SUPFAM" id="SSF56425">
    <property type="entry name" value="Succinate dehydrogenase/fumarate reductase flavoprotein, catalytic domain"/>
    <property type="match status" value="1"/>
</dbReference>
<evidence type="ECO:0000256" key="5">
    <source>
        <dbReference type="SAM" id="Phobius"/>
    </source>
</evidence>
<keyword evidence="2" id="KW-0285">Flavoprotein</keyword>
<comment type="cofactor">
    <cofactor evidence="1">
        <name>FAD</name>
        <dbReference type="ChEBI" id="CHEBI:57692"/>
    </cofactor>
</comment>
<evidence type="ECO:0000256" key="3">
    <source>
        <dbReference type="ARBA" id="ARBA00022827"/>
    </source>
</evidence>
<sequence>MRPDSLPDDIDLLVLGAGAAGLTAALVGTLSGLRVLLCEASQQVGGTTATSAGTVWVPGNTPGREAGYGDTVAAAERYLQALAGADTDGARSAFLARAPEAFDFLLAEGGIPFVPAALHPDYLEAPGAARSGRAMAPPPFDGRLLGRDFARVRAPLPSFMVLGSMMVGKDDVQRLLRRYASLRDFLYAARLAGRWAVDRLRYPRGTRLVMGNALVARLLHANLARGTAVRYGVRASSLLRAQGRVCGAQFVLPDGTQARVRAHRGVVLATGGFGQGAAWRRRLLGRLADIRSLVFEGNQGDGLALAGELGGAVETAHHAPAAFWQPVSVMPQQRGREALFPHLAMDRGKPGLIAVLPDGRRFVNEGASYHHFVEAMIAADPSGRTPAWLICTEGFVRRYGLGAIRPGTRSLDRHVRSGYLLREASVAALARRAGIDADALDATLRSYNAHARQGEDPAFGKGHTVLSRFNGDAGHTPNPGLAPIEQGPFCAMQVWAADAASGAGLRTDAHARVLDAHGTPIEGLYACGNDMASVMGSAYPGPGITLGPAMTFGYVAARHAAQAGG</sequence>
<dbReference type="PANTHER" id="PTHR43400:SF10">
    <property type="entry name" value="3-OXOSTEROID 1-DEHYDROGENASE"/>
    <property type="match status" value="1"/>
</dbReference>
<keyword evidence="8" id="KW-1185">Reference proteome</keyword>
<dbReference type="Proteomes" id="UP000318405">
    <property type="component" value="Unassembled WGS sequence"/>
</dbReference>
<evidence type="ECO:0000256" key="2">
    <source>
        <dbReference type="ARBA" id="ARBA00022630"/>
    </source>
</evidence>
<reference evidence="7 8" key="1">
    <citation type="submission" date="2019-07" db="EMBL/GenBank/DDBJ databases">
        <title>Qingshengfaniella alkalisoli gen. nov., sp. nov., isolated from saline soil.</title>
        <authorList>
            <person name="Xu L."/>
            <person name="Huang X.-X."/>
            <person name="Sun J.-Q."/>
        </authorList>
    </citation>
    <scope>NUCLEOTIDE SEQUENCE [LARGE SCALE GENOMIC DNA]</scope>
    <source>
        <strain evidence="7 8">DSM 27279</strain>
    </source>
</reference>
<dbReference type="EMBL" id="VLTJ01000029">
    <property type="protein sequence ID" value="TSH93138.1"/>
    <property type="molecule type" value="Genomic_DNA"/>
</dbReference>
<gene>
    <name evidence="7" type="ORF">FOZ76_16975</name>
</gene>
<dbReference type="InterPro" id="IPR003953">
    <property type="entry name" value="FAD-dep_OxRdtase_2_FAD-bd"/>
</dbReference>
<protein>
    <submittedName>
        <fullName evidence="7">FAD-dependent oxidoreductase</fullName>
    </submittedName>
</protein>
<evidence type="ECO:0000259" key="6">
    <source>
        <dbReference type="Pfam" id="PF00890"/>
    </source>
</evidence>
<feature type="domain" description="FAD-dependent oxidoreductase 2 FAD-binding" evidence="6">
    <location>
        <begin position="11"/>
        <end position="546"/>
    </location>
</feature>
<comment type="caution">
    <text evidence="7">The sequence shown here is derived from an EMBL/GenBank/DDBJ whole genome shotgun (WGS) entry which is preliminary data.</text>
</comment>
<dbReference type="InterPro" id="IPR050315">
    <property type="entry name" value="FAD-oxidoreductase_2"/>
</dbReference>
<dbReference type="Pfam" id="PF00890">
    <property type="entry name" value="FAD_binding_2"/>
    <property type="match status" value="1"/>
</dbReference>
<dbReference type="SUPFAM" id="SSF51905">
    <property type="entry name" value="FAD/NAD(P)-binding domain"/>
    <property type="match status" value="1"/>
</dbReference>
<keyword evidence="4" id="KW-0560">Oxidoreductase</keyword>
<feature type="transmembrane region" description="Helical" evidence="5">
    <location>
        <begin position="12"/>
        <end position="33"/>
    </location>
</feature>
<dbReference type="GO" id="GO:0008202">
    <property type="term" value="P:steroid metabolic process"/>
    <property type="evidence" value="ECO:0007669"/>
    <property type="project" value="UniProtKB-ARBA"/>
</dbReference>
<evidence type="ECO:0000313" key="7">
    <source>
        <dbReference type="EMBL" id="TSH93138.1"/>
    </source>
</evidence>
<name>A0A556AJQ2_9BURK</name>
<dbReference type="OrthoDB" id="9813348at2"/>
<organism evidence="7 8">
    <name type="scientific">Verticiella sediminum</name>
    <dbReference type="NCBI Taxonomy" id="1247510"/>
    <lineage>
        <taxon>Bacteria</taxon>
        <taxon>Pseudomonadati</taxon>
        <taxon>Pseudomonadota</taxon>
        <taxon>Betaproteobacteria</taxon>
        <taxon>Burkholderiales</taxon>
        <taxon>Alcaligenaceae</taxon>
        <taxon>Verticiella</taxon>
    </lineage>
</organism>
<keyword evidence="5" id="KW-0812">Transmembrane</keyword>
<dbReference type="InterPro" id="IPR036188">
    <property type="entry name" value="FAD/NAD-bd_sf"/>
</dbReference>
<proteinExistence type="predicted"/>
<dbReference type="InterPro" id="IPR027477">
    <property type="entry name" value="Succ_DH/fumarate_Rdtase_cat_sf"/>
</dbReference>
<keyword evidence="5" id="KW-1133">Transmembrane helix</keyword>
<evidence type="ECO:0000256" key="1">
    <source>
        <dbReference type="ARBA" id="ARBA00001974"/>
    </source>
</evidence>
<accession>A0A556AJQ2</accession>
<evidence type="ECO:0000313" key="8">
    <source>
        <dbReference type="Proteomes" id="UP000318405"/>
    </source>
</evidence>
<dbReference type="Gene3D" id="3.50.50.60">
    <property type="entry name" value="FAD/NAD(P)-binding domain"/>
    <property type="match status" value="2"/>
</dbReference>